<dbReference type="PANTHER" id="PTHR42872">
    <property type="entry name" value="PROTEIN-GLUTAMATE METHYLESTERASE/PROTEIN-GLUTAMINE GLUTAMINASE"/>
    <property type="match status" value="1"/>
</dbReference>
<comment type="function">
    <text evidence="5">Involved in chemotaxis. Part of a chemotaxis signal transduction system that modulates chemotaxis in response to various stimuli. Catalyzes the demethylation of specific methylglutamate residues introduced into the chemoreceptors (methyl-accepting chemotaxis proteins or MCP) by CheR. Also mediates the irreversible deamidation of specific glutamine residues to glutamic acid.</text>
</comment>
<reference evidence="12" key="1">
    <citation type="journal article" date="2019" name="Int. J. Syst. Evol. Microbiol.">
        <title>The Global Catalogue of Microorganisms (GCM) 10K type strain sequencing project: providing services to taxonomists for standard genome sequencing and annotation.</title>
        <authorList>
            <consortium name="The Broad Institute Genomics Platform"/>
            <consortium name="The Broad Institute Genome Sequencing Center for Infectious Disease"/>
            <person name="Wu L."/>
            <person name="Ma J."/>
        </authorList>
    </citation>
    <scope>NUCLEOTIDE SEQUENCE [LARGE SCALE GENOMIC DNA]</scope>
    <source>
        <strain evidence="12">CGMCC 1.18575</strain>
    </source>
</reference>
<comment type="domain">
    <text evidence="5">Contains a C-terminal catalytic domain, and an N-terminal region which modulates catalytic activity.</text>
</comment>
<keyword evidence="12" id="KW-1185">Reference proteome</keyword>
<feature type="compositionally biased region" description="Basic and acidic residues" evidence="8">
    <location>
        <begin position="165"/>
        <end position="183"/>
    </location>
</feature>
<evidence type="ECO:0000256" key="5">
    <source>
        <dbReference type="HAMAP-Rule" id="MF_00099"/>
    </source>
</evidence>
<dbReference type="PANTHER" id="PTHR42872:SF6">
    <property type="entry name" value="PROTEIN-GLUTAMATE METHYLESTERASE_PROTEIN-GLUTAMINE GLUTAMINASE"/>
    <property type="match status" value="1"/>
</dbReference>
<evidence type="ECO:0000259" key="9">
    <source>
        <dbReference type="PROSITE" id="PS50110"/>
    </source>
</evidence>
<comment type="caution">
    <text evidence="11">The sequence shown here is derived from an EMBL/GenBank/DDBJ whole genome shotgun (WGS) entry which is preliminary data.</text>
</comment>
<evidence type="ECO:0000259" key="10">
    <source>
        <dbReference type="PROSITE" id="PS50122"/>
    </source>
</evidence>
<comment type="catalytic activity">
    <reaction evidence="5">
        <text>L-glutaminyl-[protein] + H2O = L-glutamyl-[protein] + NH4(+)</text>
        <dbReference type="Rhea" id="RHEA:16441"/>
        <dbReference type="Rhea" id="RHEA-COMP:10207"/>
        <dbReference type="Rhea" id="RHEA-COMP:10208"/>
        <dbReference type="ChEBI" id="CHEBI:15377"/>
        <dbReference type="ChEBI" id="CHEBI:28938"/>
        <dbReference type="ChEBI" id="CHEBI:29973"/>
        <dbReference type="ChEBI" id="CHEBI:30011"/>
        <dbReference type="EC" id="3.5.1.44"/>
    </reaction>
</comment>
<evidence type="ECO:0000256" key="3">
    <source>
        <dbReference type="ARBA" id="ARBA00022801"/>
    </source>
</evidence>
<dbReference type="EC" id="3.1.1.61" evidence="5"/>
<comment type="subcellular location">
    <subcellularLocation>
        <location evidence="5">Cytoplasm</location>
    </subcellularLocation>
</comment>
<evidence type="ECO:0000313" key="12">
    <source>
        <dbReference type="Proteomes" id="UP001596113"/>
    </source>
</evidence>
<feature type="active site" evidence="5 6">
    <location>
        <position position="337"/>
    </location>
</feature>
<dbReference type="PROSITE" id="PS50110">
    <property type="entry name" value="RESPONSE_REGULATORY"/>
    <property type="match status" value="1"/>
</dbReference>
<comment type="catalytic activity">
    <reaction evidence="4 5">
        <text>[protein]-L-glutamate 5-O-methyl ester + H2O = L-glutamyl-[protein] + methanol + H(+)</text>
        <dbReference type="Rhea" id="RHEA:23236"/>
        <dbReference type="Rhea" id="RHEA-COMP:10208"/>
        <dbReference type="Rhea" id="RHEA-COMP:10311"/>
        <dbReference type="ChEBI" id="CHEBI:15377"/>
        <dbReference type="ChEBI" id="CHEBI:15378"/>
        <dbReference type="ChEBI" id="CHEBI:17790"/>
        <dbReference type="ChEBI" id="CHEBI:29973"/>
        <dbReference type="ChEBI" id="CHEBI:82795"/>
        <dbReference type="EC" id="3.1.1.61"/>
    </reaction>
</comment>
<proteinExistence type="inferred from homology"/>
<feature type="compositionally biased region" description="Basic and acidic residues" evidence="8">
    <location>
        <begin position="273"/>
        <end position="282"/>
    </location>
</feature>
<keyword evidence="2 5" id="KW-0145">Chemotaxis</keyword>
<dbReference type="Gene3D" id="3.40.50.2300">
    <property type="match status" value="1"/>
</dbReference>
<evidence type="ECO:0000256" key="1">
    <source>
        <dbReference type="ARBA" id="ARBA00022490"/>
    </source>
</evidence>
<dbReference type="Gene3D" id="3.40.50.180">
    <property type="entry name" value="Methylesterase CheB, C-terminal domain"/>
    <property type="match status" value="1"/>
</dbReference>
<accession>A0ABW0HP46</accession>
<dbReference type="CDD" id="cd17541">
    <property type="entry name" value="REC_CheB-like"/>
    <property type="match status" value="1"/>
</dbReference>
<feature type="domain" description="Response regulatory" evidence="9">
    <location>
        <begin position="5"/>
        <end position="122"/>
    </location>
</feature>
<gene>
    <name evidence="5" type="primary">cheB</name>
    <name evidence="11" type="ORF">ACFPOF_04335</name>
</gene>
<dbReference type="SUPFAM" id="SSF52172">
    <property type="entry name" value="CheY-like"/>
    <property type="match status" value="1"/>
</dbReference>
<dbReference type="InterPro" id="IPR011006">
    <property type="entry name" value="CheY-like_superfamily"/>
</dbReference>
<dbReference type="InterPro" id="IPR008248">
    <property type="entry name" value="CheB-like"/>
</dbReference>
<dbReference type="PROSITE" id="PS50122">
    <property type="entry name" value="CHEB"/>
    <property type="match status" value="1"/>
</dbReference>
<keyword evidence="1 5" id="KW-0963">Cytoplasm</keyword>
<keyword evidence="3 5" id="KW-0378">Hydrolase</keyword>
<feature type="region of interest" description="Disordered" evidence="8">
    <location>
        <begin position="150"/>
        <end position="328"/>
    </location>
</feature>
<dbReference type="CDD" id="cd16432">
    <property type="entry name" value="CheB_Rec"/>
    <property type="match status" value="1"/>
</dbReference>
<dbReference type="NCBIfam" id="NF001965">
    <property type="entry name" value="PRK00742.1"/>
    <property type="match status" value="1"/>
</dbReference>
<dbReference type="EC" id="3.5.1.44" evidence="5"/>
<evidence type="ECO:0000256" key="6">
    <source>
        <dbReference type="PROSITE-ProRule" id="PRU00050"/>
    </source>
</evidence>
<protein>
    <recommendedName>
        <fullName evidence="5">Protein-glutamate methylesterase/protein-glutamine glutaminase</fullName>
        <ecNumber evidence="5">3.1.1.61</ecNumber>
        <ecNumber evidence="5">3.5.1.44</ecNumber>
    </recommendedName>
</protein>
<dbReference type="Pfam" id="PF00072">
    <property type="entry name" value="Response_reg"/>
    <property type="match status" value="1"/>
</dbReference>
<evidence type="ECO:0000256" key="4">
    <source>
        <dbReference type="ARBA" id="ARBA00048267"/>
    </source>
</evidence>
<dbReference type="InterPro" id="IPR000673">
    <property type="entry name" value="Sig_transdc_resp-reg_Me-estase"/>
</dbReference>
<comment type="similarity">
    <text evidence="5">Belongs to the CheB family.</text>
</comment>
<dbReference type="Proteomes" id="UP001596113">
    <property type="component" value="Unassembled WGS sequence"/>
</dbReference>
<evidence type="ECO:0000256" key="8">
    <source>
        <dbReference type="SAM" id="MobiDB-lite"/>
    </source>
</evidence>
<dbReference type="Pfam" id="PF01339">
    <property type="entry name" value="CheB_methylest"/>
    <property type="match status" value="1"/>
</dbReference>
<feature type="compositionally biased region" description="Pro residues" evidence="8">
    <location>
        <begin position="310"/>
        <end position="323"/>
    </location>
</feature>
<comment type="PTM">
    <text evidence="5">Phosphorylated by CheA. Phosphorylation of the N-terminal regulatory domain activates the methylesterase activity.</text>
</comment>
<name>A0ABW0HP46_9BACL</name>
<feature type="modified residue" description="4-aspartylphosphate" evidence="5 7">
    <location>
        <position position="56"/>
    </location>
</feature>
<dbReference type="EMBL" id="JBHSMI010000008">
    <property type="protein sequence ID" value="MFC5401956.1"/>
    <property type="molecule type" value="Genomic_DNA"/>
</dbReference>
<dbReference type="SMART" id="SM00448">
    <property type="entry name" value="REC"/>
    <property type="match status" value="1"/>
</dbReference>
<dbReference type="HAMAP" id="MF_00099">
    <property type="entry name" value="CheB_chemtxs"/>
    <property type="match status" value="1"/>
</dbReference>
<dbReference type="RefSeq" id="WP_378129937.1">
    <property type="nucleotide sequence ID" value="NZ_JBHSMI010000008.1"/>
</dbReference>
<dbReference type="InterPro" id="IPR035909">
    <property type="entry name" value="CheB_C"/>
</dbReference>
<feature type="active site" evidence="5 6">
    <location>
        <position position="364"/>
    </location>
</feature>
<dbReference type="SUPFAM" id="SSF52738">
    <property type="entry name" value="Methylesterase CheB, C-terminal domain"/>
    <property type="match status" value="1"/>
</dbReference>
<organism evidence="11 12">
    <name type="scientific">Cohnella soli</name>
    <dbReference type="NCBI Taxonomy" id="425005"/>
    <lineage>
        <taxon>Bacteria</taxon>
        <taxon>Bacillati</taxon>
        <taxon>Bacillota</taxon>
        <taxon>Bacilli</taxon>
        <taxon>Bacillales</taxon>
        <taxon>Paenibacillaceae</taxon>
        <taxon>Cohnella</taxon>
    </lineage>
</organism>
<feature type="active site" evidence="5 6">
    <location>
        <position position="461"/>
    </location>
</feature>
<feature type="domain" description="CheB-type methylesterase" evidence="10">
    <location>
        <begin position="322"/>
        <end position="520"/>
    </location>
</feature>
<evidence type="ECO:0000256" key="2">
    <source>
        <dbReference type="ARBA" id="ARBA00022500"/>
    </source>
</evidence>
<dbReference type="GO" id="GO:0008984">
    <property type="term" value="F:protein-glutamate methylesterase activity"/>
    <property type="evidence" value="ECO:0007669"/>
    <property type="project" value="UniProtKB-EC"/>
</dbReference>
<dbReference type="InterPro" id="IPR001789">
    <property type="entry name" value="Sig_transdc_resp-reg_receiver"/>
</dbReference>
<sequence length="522" mass="55270">MPEYKVLIVDDSPFMRKVFSDVIDADEAFTVLATASNGQEAVKLALELEPDIITMDLEMPHMNGIEALQRIMEARATPVIMLSAVTDNGTRDTIKALQYGAVDFVRKPDGAVRLDIHQVREQLLEKLHIALETMGRKTYQVHTAFVEKTASQDGPVVQPAAAESPSRRGMESDRKPAKPDHPNRLLGKARPAVSPAAEPANAGNSAEAGVSSVSASGRALEPKAESTNARSTKPEERKSAAQASPSAADNKASASVVPLVGHSKSLPTIGITKPKEPMEAKPAKPVKPAAVSALPTGDKKATRPLSETPKSPPPVAAQPPAPKPSGTFTQLVAIGTSTGGPRALHEVLTGIPADFPAPILVVQHMPPKFTHSLAQRLDQFCDIHVREASDGEAVETATAYIAPGGKHMSLAKDASGKYKIRLSEEGPRSGHMPSVDVLFESLIGQKQLKRHIVLMTGMGSDGAKGMKALRDDGAPTTIAESDQTCVVYGMPRSAVELGAASQVLPLQSIAPALVREVNNRKA</sequence>
<evidence type="ECO:0000256" key="7">
    <source>
        <dbReference type="PROSITE-ProRule" id="PRU00169"/>
    </source>
</evidence>
<feature type="compositionally biased region" description="Low complexity" evidence="8">
    <location>
        <begin position="200"/>
        <end position="217"/>
    </location>
</feature>
<keyword evidence="5 7" id="KW-0597">Phosphoprotein</keyword>
<evidence type="ECO:0000313" key="11">
    <source>
        <dbReference type="EMBL" id="MFC5401956.1"/>
    </source>
</evidence>